<keyword evidence="2" id="KW-1185">Reference proteome</keyword>
<dbReference type="VEuPathDB" id="VectorBase:AMEC022211"/>
<evidence type="ECO:0008006" key="3">
    <source>
        <dbReference type="Google" id="ProtNLM"/>
    </source>
</evidence>
<evidence type="ECO:0000313" key="1">
    <source>
        <dbReference type="EnsemblMetazoa" id="AMEC022211-PA"/>
    </source>
</evidence>
<name>A0A182UKS6_9DIPT</name>
<organism evidence="1 2">
    <name type="scientific">Anopheles melas</name>
    <dbReference type="NCBI Taxonomy" id="34690"/>
    <lineage>
        <taxon>Eukaryota</taxon>
        <taxon>Metazoa</taxon>
        <taxon>Ecdysozoa</taxon>
        <taxon>Arthropoda</taxon>
        <taxon>Hexapoda</taxon>
        <taxon>Insecta</taxon>
        <taxon>Pterygota</taxon>
        <taxon>Neoptera</taxon>
        <taxon>Endopterygota</taxon>
        <taxon>Diptera</taxon>
        <taxon>Nematocera</taxon>
        <taxon>Culicoidea</taxon>
        <taxon>Culicidae</taxon>
        <taxon>Anophelinae</taxon>
        <taxon>Anopheles</taxon>
    </lineage>
</organism>
<evidence type="ECO:0000313" key="2">
    <source>
        <dbReference type="Proteomes" id="UP000075902"/>
    </source>
</evidence>
<dbReference type="Gene3D" id="2.30.29.30">
    <property type="entry name" value="Pleckstrin-homology domain (PH domain)/Phosphotyrosine-binding domain (PTB)"/>
    <property type="match status" value="1"/>
</dbReference>
<dbReference type="CDD" id="cd00821">
    <property type="entry name" value="PH"/>
    <property type="match status" value="1"/>
</dbReference>
<dbReference type="AlphaFoldDB" id="A0A182UKS6"/>
<dbReference type="InterPro" id="IPR011993">
    <property type="entry name" value="PH-like_dom_sf"/>
</dbReference>
<protein>
    <recommendedName>
        <fullName evidence="3">PH domain-containing protein</fullName>
    </recommendedName>
</protein>
<dbReference type="SUPFAM" id="SSF50729">
    <property type="entry name" value="PH domain-like"/>
    <property type="match status" value="1"/>
</dbReference>
<reference evidence="1" key="2">
    <citation type="submission" date="2020-05" db="UniProtKB">
        <authorList>
            <consortium name="EnsemblMetazoa"/>
        </authorList>
    </citation>
    <scope>IDENTIFICATION</scope>
    <source>
        <strain evidence="1">CM1001059</strain>
    </source>
</reference>
<dbReference type="Proteomes" id="UP000075902">
    <property type="component" value="Unassembled WGS sequence"/>
</dbReference>
<accession>A0A182UKS6</accession>
<sequence length="196" mass="22538">MTGPIKRGLLWQQRDRLFSRWKERYFILTRDYLNCFKRATGSASEKISDMGQFIFKMRLAPSPRNVEETEAESDQSTGRSQFRAKRGNVLSYHCRWLLVGSVSVGLGWRFLRPHGFAAEYVNNATRKVHSKKAVVGRDWVYASTGDIRSRCSRICSIYEQQCAQKVKKKTSSRRSGNAIKCALHLQKSNVCSMECI</sequence>
<reference evidence="2" key="1">
    <citation type="submission" date="2014-01" db="EMBL/GenBank/DDBJ databases">
        <title>The Genome Sequence of Anopheles melas CM1001059_A (V2).</title>
        <authorList>
            <consortium name="The Broad Institute Genomics Platform"/>
            <person name="Neafsey D.E."/>
            <person name="Besansky N."/>
            <person name="Howell P."/>
            <person name="Walton C."/>
            <person name="Young S.K."/>
            <person name="Zeng Q."/>
            <person name="Gargeya S."/>
            <person name="Fitzgerald M."/>
            <person name="Haas B."/>
            <person name="Abouelleil A."/>
            <person name="Allen A.W."/>
            <person name="Alvarado L."/>
            <person name="Arachchi H.M."/>
            <person name="Berlin A.M."/>
            <person name="Chapman S.B."/>
            <person name="Gainer-Dewar J."/>
            <person name="Goldberg J."/>
            <person name="Griggs A."/>
            <person name="Gujja S."/>
            <person name="Hansen M."/>
            <person name="Howarth C."/>
            <person name="Imamovic A."/>
            <person name="Ireland A."/>
            <person name="Larimer J."/>
            <person name="McCowan C."/>
            <person name="Murphy C."/>
            <person name="Pearson M."/>
            <person name="Poon T.W."/>
            <person name="Priest M."/>
            <person name="Roberts A."/>
            <person name="Saif S."/>
            <person name="Shea T."/>
            <person name="Sisk P."/>
            <person name="Sykes S."/>
            <person name="Wortman J."/>
            <person name="Nusbaum C."/>
            <person name="Birren B."/>
        </authorList>
    </citation>
    <scope>NUCLEOTIDE SEQUENCE [LARGE SCALE GENOMIC DNA]</scope>
    <source>
        <strain evidence="2">CM1001059</strain>
    </source>
</reference>
<proteinExistence type="predicted"/>
<dbReference type="EnsemblMetazoa" id="AMEC022211-RA">
    <property type="protein sequence ID" value="AMEC022211-PA"/>
    <property type="gene ID" value="AMEC022211"/>
</dbReference>